<dbReference type="GO" id="GO:0004427">
    <property type="term" value="F:inorganic diphosphate phosphatase activity"/>
    <property type="evidence" value="ECO:0007669"/>
    <property type="project" value="UniProtKB-EC"/>
</dbReference>
<dbReference type="GO" id="GO:0046872">
    <property type="term" value="F:metal ion binding"/>
    <property type="evidence" value="ECO:0007669"/>
    <property type="project" value="UniProtKB-KW"/>
</dbReference>
<dbReference type="Pfam" id="PF02833">
    <property type="entry name" value="DHHA2"/>
    <property type="match status" value="1"/>
</dbReference>
<dbReference type="InterPro" id="IPR038763">
    <property type="entry name" value="DHH_sf"/>
</dbReference>
<dbReference type="Pfam" id="PF01368">
    <property type="entry name" value="DHH"/>
    <property type="match status" value="1"/>
</dbReference>
<comment type="catalytic activity">
    <reaction evidence="7">
        <text>diphosphate + H2O = 2 phosphate + H(+)</text>
        <dbReference type="Rhea" id="RHEA:24576"/>
        <dbReference type="ChEBI" id="CHEBI:15377"/>
        <dbReference type="ChEBI" id="CHEBI:15378"/>
        <dbReference type="ChEBI" id="CHEBI:33019"/>
        <dbReference type="ChEBI" id="CHEBI:43474"/>
        <dbReference type="EC" id="3.6.1.1"/>
    </reaction>
</comment>
<keyword evidence="4" id="KW-0378">Hydrolase</keyword>
<dbReference type="PANTHER" id="PTHR47618">
    <property type="entry name" value="BIFUNCTIONAL OLIGORIBONUCLEASE AND PAP PHOSPHATASE NRNA"/>
    <property type="match status" value="1"/>
</dbReference>
<dbReference type="AlphaFoldDB" id="S3BIH7"/>
<dbReference type="STRING" id="1203554.HMPREF1476_00911"/>
<evidence type="ECO:0000256" key="4">
    <source>
        <dbReference type="ARBA" id="ARBA00022801"/>
    </source>
</evidence>
<keyword evidence="10" id="KW-1185">Reference proteome</keyword>
<evidence type="ECO:0000256" key="6">
    <source>
        <dbReference type="ARBA" id="ARBA00032535"/>
    </source>
</evidence>
<dbReference type="SUPFAM" id="SSF64182">
    <property type="entry name" value="DHH phosphoesterases"/>
    <property type="match status" value="1"/>
</dbReference>
<dbReference type="NCBIfam" id="NF003877">
    <property type="entry name" value="PRK05427.1"/>
    <property type="match status" value="1"/>
</dbReference>
<dbReference type="GeneID" id="64061267"/>
<dbReference type="Proteomes" id="UP000014400">
    <property type="component" value="Unassembled WGS sequence"/>
</dbReference>
<dbReference type="SMART" id="SM01131">
    <property type="entry name" value="DHHA2"/>
    <property type="match status" value="1"/>
</dbReference>
<evidence type="ECO:0000256" key="1">
    <source>
        <dbReference type="ARBA" id="ARBA00001936"/>
    </source>
</evidence>
<sequence length="337" mass="36419">MQFAYNYQIEHPVGVFLWKRLHFPILKKGFITMSAIILGHKHPDTDSIVSAIACTDLYRQRGLDVKAAAQGTPAPETAFVLERFGLQAPEVVTSVAGKDVYIVDYSDLNQAPDDFKDCTLKGIVDHHKLGDMTSSAPLEIVIMPVGCTNTILKRMYDYLGFVPPKNIAGAMLCAILSDTVIFKSPTCTPADKAAAAELAEIAGIEDIEALGMELFTAKSAVKGVAARDLIMRDFKDFNMSGSKVGIGQLELVDLKLLEDRIPELLADLAALKADGRHTAILLLTDIMKEGSLLLMVSDDPAKIAGAFGTTAEGTPWLPGVMSRKKQVVPNLEAAFKA</sequence>
<keyword evidence="5" id="KW-0464">Manganese</keyword>
<dbReference type="EC" id="3.6.1.1" evidence="2"/>
<dbReference type="GO" id="GO:0005737">
    <property type="term" value="C:cytoplasm"/>
    <property type="evidence" value="ECO:0007669"/>
    <property type="project" value="InterPro"/>
</dbReference>
<proteinExistence type="predicted"/>
<dbReference type="Gene3D" id="3.90.1640.10">
    <property type="entry name" value="inorganic pyrophosphatase (n-terminal core)"/>
    <property type="match status" value="1"/>
</dbReference>
<dbReference type="RefSeq" id="WP_016474231.1">
    <property type="nucleotide sequence ID" value="NZ_KE150480.1"/>
</dbReference>
<evidence type="ECO:0000313" key="9">
    <source>
        <dbReference type="EMBL" id="EPE00182.1"/>
    </source>
</evidence>
<dbReference type="PATRIC" id="fig|1203554.3.peg.931"/>
<comment type="cofactor">
    <cofactor evidence="1">
        <name>Mn(2+)</name>
        <dbReference type="ChEBI" id="CHEBI:29035"/>
    </cofactor>
</comment>
<dbReference type="FunFam" id="3.90.1640.10:FF:000001">
    <property type="entry name" value="Probable manganese-dependent inorganic pyrophosphatase"/>
    <property type="match status" value="1"/>
</dbReference>
<evidence type="ECO:0000256" key="3">
    <source>
        <dbReference type="ARBA" id="ARBA00022723"/>
    </source>
</evidence>
<dbReference type="InterPro" id="IPR001667">
    <property type="entry name" value="DDH_dom"/>
</dbReference>
<dbReference type="Gene3D" id="3.10.310.20">
    <property type="entry name" value="DHHA2 domain"/>
    <property type="match status" value="1"/>
</dbReference>
<feature type="domain" description="DHHA2" evidence="8">
    <location>
        <begin position="211"/>
        <end position="335"/>
    </location>
</feature>
<gene>
    <name evidence="9" type="ORF">HMPREF1476_00911</name>
</gene>
<evidence type="ECO:0000259" key="8">
    <source>
        <dbReference type="SMART" id="SM01131"/>
    </source>
</evidence>
<dbReference type="InterPro" id="IPR051319">
    <property type="entry name" value="Oligoribo/pAp-PDE_c-di-AMP_PDE"/>
</dbReference>
<dbReference type="InterPro" id="IPR004097">
    <property type="entry name" value="DHHA2"/>
</dbReference>
<dbReference type="EMBL" id="ATCF01000012">
    <property type="protein sequence ID" value="EPE00182.1"/>
    <property type="molecule type" value="Genomic_DNA"/>
</dbReference>
<dbReference type="HOGENOM" id="CLU_025243_0_1_4"/>
<organism evidence="9 10">
    <name type="scientific">Sutterella wadsworthensis HGA0223</name>
    <dbReference type="NCBI Taxonomy" id="1203554"/>
    <lineage>
        <taxon>Bacteria</taxon>
        <taxon>Pseudomonadati</taxon>
        <taxon>Pseudomonadota</taxon>
        <taxon>Betaproteobacteria</taxon>
        <taxon>Burkholderiales</taxon>
        <taxon>Sutterellaceae</taxon>
        <taxon>Sutterella</taxon>
    </lineage>
</organism>
<protein>
    <recommendedName>
        <fullName evidence="2">inorganic diphosphatase</fullName>
        <ecNumber evidence="2">3.6.1.1</ecNumber>
    </recommendedName>
    <alternativeName>
        <fullName evidence="6">Pyrophosphate phospho-hydrolase</fullName>
    </alternativeName>
</protein>
<evidence type="ECO:0000256" key="2">
    <source>
        <dbReference type="ARBA" id="ARBA00012146"/>
    </source>
</evidence>
<name>S3BIH7_9BURK</name>
<evidence type="ECO:0000256" key="5">
    <source>
        <dbReference type="ARBA" id="ARBA00023211"/>
    </source>
</evidence>
<keyword evidence="3" id="KW-0479">Metal-binding</keyword>
<reference evidence="9 10" key="1">
    <citation type="submission" date="2013-04" db="EMBL/GenBank/DDBJ databases">
        <title>The Genome Sequence of Sutterella wadsworthensis HGA0223.</title>
        <authorList>
            <consortium name="The Broad Institute Genomics Platform"/>
            <person name="Earl A."/>
            <person name="Ward D."/>
            <person name="Feldgarden M."/>
            <person name="Gevers D."/>
            <person name="Schmidt T.M."/>
            <person name="Dover J."/>
            <person name="Dai D."/>
            <person name="Walker B."/>
            <person name="Young S."/>
            <person name="Zeng Q."/>
            <person name="Gargeya S."/>
            <person name="Fitzgerald M."/>
            <person name="Haas B."/>
            <person name="Abouelleil A."/>
            <person name="Allen A.W."/>
            <person name="Alvarado L."/>
            <person name="Arachchi H.M."/>
            <person name="Berlin A.M."/>
            <person name="Chapman S.B."/>
            <person name="Gainer-Dewar J."/>
            <person name="Goldberg J."/>
            <person name="Griggs A."/>
            <person name="Gujja S."/>
            <person name="Hansen M."/>
            <person name="Howarth C."/>
            <person name="Imamovic A."/>
            <person name="Ireland A."/>
            <person name="Larimer J."/>
            <person name="McCowan C."/>
            <person name="Murphy C."/>
            <person name="Pearson M."/>
            <person name="Poon T.W."/>
            <person name="Priest M."/>
            <person name="Roberts A."/>
            <person name="Saif S."/>
            <person name="Shea T."/>
            <person name="Sisk P."/>
            <person name="Sykes S."/>
            <person name="Wortman J."/>
            <person name="Nusbaum C."/>
            <person name="Birren B."/>
        </authorList>
    </citation>
    <scope>NUCLEOTIDE SEQUENCE [LARGE SCALE GENOMIC DNA]</scope>
    <source>
        <strain evidence="9 10">HGA0223</strain>
    </source>
</reference>
<evidence type="ECO:0000256" key="7">
    <source>
        <dbReference type="ARBA" id="ARBA00047820"/>
    </source>
</evidence>
<accession>S3BIH7</accession>
<evidence type="ECO:0000313" key="10">
    <source>
        <dbReference type="Proteomes" id="UP000014400"/>
    </source>
</evidence>
<dbReference type="eggNOG" id="COG1227">
    <property type="taxonomic scope" value="Bacteria"/>
</dbReference>
<comment type="caution">
    <text evidence="9">The sequence shown here is derived from an EMBL/GenBank/DDBJ whole genome shotgun (WGS) entry which is preliminary data.</text>
</comment>
<dbReference type="PANTHER" id="PTHR47618:SF1">
    <property type="entry name" value="BIFUNCTIONAL OLIGORIBONUCLEASE AND PAP PHOSPHATASE NRNA"/>
    <property type="match status" value="1"/>
</dbReference>
<dbReference type="InterPro" id="IPR038222">
    <property type="entry name" value="DHHA2_dom_sf"/>
</dbReference>